<dbReference type="Pfam" id="PF14496">
    <property type="entry name" value="NEL"/>
    <property type="match status" value="1"/>
</dbReference>
<dbReference type="GO" id="GO:0016567">
    <property type="term" value="P:protein ubiquitination"/>
    <property type="evidence" value="ECO:0007669"/>
    <property type="project" value="InterPro"/>
</dbReference>
<sequence>MTRNPAVSQAAAPVTQAQITAALLEITGDLDKAKVLQHTLPPWLVSATAQTRQALEAAHASSLQPRERAASLLRRVTPLRSFCAERLNALLAAKGHADLDVERDWLELPKRQFAGLTVGSGLRLRTMSLDKHNLLQAAMQNFTLDQAEAGGLPAGAVIRTGEAGQDVSTLSAGAFARYCRELDLGEAYQRHLREVFNLTASDDEDGAERAYNPVVGEVGQCKIKDMHIDLQIAHGKGDISESGHTALQALLLNARLPARNLQHVVFHEKPLAWQGMNVHGACLWSVLVFGHVSTHGFADGPLLVYMPGEPGRPWYEYPTLGDLTAYLTLKLQVPAYRTFFPRYLDEAERFGFFQRFDKHRTLERVEPVVVDASLEQFFFSALTRKIQLDAVALAVPTAQVDDEVRQKRLQGYLEAGLNMLNIAGLVVPVLGQLMIGVAVGEMLAEVFEGVDEWTHSDQAEGLEHLVNVAENLAAMALFADGVKVAGKVFRAFKSNPAEFFEAVEAVQMPDAAPRLWRRRLKPYGRTLDVDALTVANSRGIYQAGGHSYVRIKGVVYSVAYDERSGYWHVLHPTRPTAYCPRLLHNRQGGWRFAFEHTQEWGSPSYILTRLNPRLAALAPEQLKHVASIVDMRPSRLHALALQNRPLPERFNDCVARFALNQQVRDLTWQLEHQPRPDANTARVQLLALPLMPGWPQGRFFEVLDSQGALLERYPGTVPFDPGHLSIHITEQALKDGEVMATLLDVLPPDETYTLLGSSVPPDEQGAVLARQLLASLKRTHREVFQQLYEAADGITHSDHGLLKAHFPHLPNRIAWELLSKTSTVHRRQLRSTRRVPLPLAQRVREALVMQEEDQALIGLYLPELAAAPSRRLAVNLLAKVAGWPRDMQVQVRRDSVIGNLIGTSGSQHARWRRTLVETGDGVQAFDDKGAPLGEKASGPEGFYQALLATLSPAQLAALNLSGAEHASRLRDAIQACAEEERHVLSRYLWPERALPEPAPVPCVQAMVRSTRHPAALVRKVHRLYPGFDERQVATFLDRQGPDHLARAQSVEALERQFEALHRALKVWRSDKTSFGGLPQPQADYRLGRHQAMQAIEEGWKQMLLLPDADGVKVPSLVLDGLVVGRLPTLPAQVNFAHVRQLSLNRMGLDDDVAYFLKHFKQLEALELRSNEVTRLPEVLSQMPALKRLYLNDNHLQLTEHTRAKLADLRGLQVLSLSNNPLTDPPAIGHLFELRELMVRHCRLRAFPGGVSRLPYLQYLDLRDNDILALPGWLSTAPRPVAEAINLRHNPLDEASRKTLADYRSRTGVGMGFLEDDIARLNEQKARELWLADSGVARYSQKETVWTGLKHEPESESLFGLLAELGGTGDAQLVREDLERRVWRVLEAAGHDTQLRHEIFDRAATPLNCDDSAALNFSNLEVLVEIQEAAKGVEGGKLTAKPLLKLAKGLFRLDQLDSYARTHSQQHPEADPLEVSLAYRTGLASKFHLPGQPRHMRFARLGGVTLEALNSAEEQLRAAERSPKLLSYLVELPLWDSHLKLTFSRSFEALNEPFDQRLQAVFEKSTALNDVDYLDQMNQILREQQAAHKGESERLTKEALKLGDLSPCVIP</sequence>
<dbReference type="EC" id="2.3.2.27" evidence="2"/>
<dbReference type="InterPro" id="IPR050216">
    <property type="entry name" value="LRR_domain-containing"/>
</dbReference>
<comment type="PTM">
    <text evidence="6">Ubiquitinated in the presence of host E1 ubiquitin-activating enzyme, E2 ubiquitin-conjugating enzyme and ubiquitin.</text>
</comment>
<keyword evidence="6" id="KW-1035">Host cytoplasm</keyword>
<evidence type="ECO:0000313" key="8">
    <source>
        <dbReference type="EMBL" id="VVM12616.1"/>
    </source>
</evidence>
<keyword evidence="6" id="KW-0964">Secreted</keyword>
<evidence type="ECO:0000256" key="5">
    <source>
        <dbReference type="ARBA" id="ARBA00023026"/>
    </source>
</evidence>
<organism evidence="8">
    <name type="scientific">Pseudomonas fluorescens</name>
    <dbReference type="NCBI Taxonomy" id="294"/>
    <lineage>
        <taxon>Bacteria</taxon>
        <taxon>Pseudomonadati</taxon>
        <taxon>Pseudomonadota</taxon>
        <taxon>Gammaproteobacteria</taxon>
        <taxon>Pseudomonadales</taxon>
        <taxon>Pseudomonadaceae</taxon>
        <taxon>Pseudomonas</taxon>
    </lineage>
</organism>
<keyword evidence="5" id="KW-0843">Virulence</keyword>
<dbReference type="Pfam" id="PF13855">
    <property type="entry name" value="LRR_8"/>
    <property type="match status" value="1"/>
</dbReference>
<dbReference type="GO" id="GO:0005737">
    <property type="term" value="C:cytoplasm"/>
    <property type="evidence" value="ECO:0007669"/>
    <property type="project" value="TreeGrafter"/>
</dbReference>
<feature type="domain" description="NEL" evidence="7">
    <location>
        <begin position="1321"/>
        <end position="1610"/>
    </location>
</feature>
<dbReference type="SMART" id="SM00369">
    <property type="entry name" value="LRR_TYP"/>
    <property type="match status" value="3"/>
</dbReference>
<comment type="similarity">
    <text evidence="6">Belongs to the LRR-containing bacterial E3 ligase family.</text>
</comment>
<dbReference type="InterPro" id="IPR046673">
    <property type="entry name" value="ToxA_N"/>
</dbReference>
<proteinExistence type="inferred from homology"/>
<comment type="catalytic activity">
    <reaction evidence="1">
        <text>S-ubiquitinyl-[E2 ubiquitin-conjugating enzyme]-L-cysteine + [acceptor protein]-L-lysine = [E2 ubiquitin-conjugating enzyme]-L-cysteine + N(6)-ubiquitinyl-[acceptor protein]-L-lysine.</text>
        <dbReference type="EC" id="2.3.2.27"/>
    </reaction>
</comment>
<dbReference type="PANTHER" id="PTHR48051:SF46">
    <property type="entry name" value="LEUCINE RICH REPEAT-CONTAINING DOMAIN PROTEIN"/>
    <property type="match status" value="1"/>
</dbReference>
<dbReference type="InterPro" id="IPR003591">
    <property type="entry name" value="Leu-rich_rpt_typical-subtyp"/>
</dbReference>
<keyword evidence="4" id="KW-0677">Repeat</keyword>
<dbReference type="InterPro" id="IPR001611">
    <property type="entry name" value="Leu-rich_rpt"/>
</dbReference>
<evidence type="ECO:0000256" key="2">
    <source>
        <dbReference type="ARBA" id="ARBA00012483"/>
    </source>
</evidence>
<keyword evidence="3" id="KW-0433">Leucine-rich repeat</keyword>
<keyword evidence="6" id="KW-0832">Ubl conjugation</keyword>
<gene>
    <name evidence="8" type="ORF">PS683_00892</name>
</gene>
<dbReference type="Gene3D" id="3.80.10.10">
    <property type="entry name" value="Ribonuclease Inhibitor"/>
    <property type="match status" value="1"/>
</dbReference>
<protein>
    <recommendedName>
        <fullName evidence="2">RING-type E3 ubiquitin transferase</fullName>
        <ecNumber evidence="2">2.3.2.27</ecNumber>
    </recommendedName>
</protein>
<keyword evidence="6" id="KW-0833">Ubl conjugation pathway</keyword>
<dbReference type="GO" id="GO:0005576">
    <property type="term" value="C:extracellular region"/>
    <property type="evidence" value="ECO:0007669"/>
    <property type="project" value="UniProtKB-UniRule"/>
</dbReference>
<evidence type="ECO:0000259" key="7">
    <source>
        <dbReference type="PROSITE" id="PS52053"/>
    </source>
</evidence>
<dbReference type="Pfam" id="PF00560">
    <property type="entry name" value="LRR_1"/>
    <property type="match status" value="1"/>
</dbReference>
<dbReference type="PANTHER" id="PTHR48051">
    <property type="match status" value="1"/>
</dbReference>
<reference evidence="8" key="1">
    <citation type="submission" date="2019-09" db="EMBL/GenBank/DDBJ databases">
        <authorList>
            <person name="Chandra G."/>
            <person name="Truman W A."/>
        </authorList>
    </citation>
    <scope>NUCLEOTIDE SEQUENCE</scope>
    <source>
        <strain evidence="8">PS683</strain>
    </source>
</reference>
<evidence type="ECO:0000256" key="4">
    <source>
        <dbReference type="ARBA" id="ARBA00022737"/>
    </source>
</evidence>
<dbReference type="InterPro" id="IPR029487">
    <property type="entry name" value="NEL_dom"/>
</dbReference>
<name>A0A5E6QC82_PSEFL</name>
<evidence type="ECO:0000256" key="6">
    <source>
        <dbReference type="PROSITE-ProRule" id="PRU01398"/>
    </source>
</evidence>
<evidence type="ECO:0000256" key="3">
    <source>
        <dbReference type="ARBA" id="ARBA00022614"/>
    </source>
</evidence>
<feature type="active site" description="Glycyl thioester intermediate" evidence="6">
    <location>
        <position position="1408"/>
    </location>
</feature>
<dbReference type="GO" id="GO:0061630">
    <property type="term" value="F:ubiquitin protein ligase activity"/>
    <property type="evidence" value="ECO:0007669"/>
    <property type="project" value="UniProtKB-EC"/>
</dbReference>
<accession>A0A5E6QC82</accession>
<dbReference type="InterPro" id="IPR032675">
    <property type="entry name" value="LRR_dom_sf"/>
</dbReference>
<keyword evidence="6" id="KW-0808">Transferase</keyword>
<dbReference type="Gene3D" id="1.20.58.360">
    <property type="entry name" value="Shigella T3SS effector IpaH defines"/>
    <property type="match status" value="1"/>
</dbReference>
<dbReference type="Pfam" id="PF20178">
    <property type="entry name" value="ToxA_N"/>
    <property type="match status" value="1"/>
</dbReference>
<evidence type="ECO:0000256" key="1">
    <source>
        <dbReference type="ARBA" id="ARBA00000900"/>
    </source>
</evidence>
<dbReference type="EMBL" id="LR700640">
    <property type="protein sequence ID" value="VVM12616.1"/>
    <property type="molecule type" value="Genomic_DNA"/>
</dbReference>
<dbReference type="PROSITE" id="PS52053">
    <property type="entry name" value="NEL"/>
    <property type="match status" value="1"/>
</dbReference>
<dbReference type="SUPFAM" id="SSF52058">
    <property type="entry name" value="L domain-like"/>
    <property type="match status" value="1"/>
</dbReference>
<dbReference type="PROSITE" id="PS51450">
    <property type="entry name" value="LRR"/>
    <property type="match status" value="1"/>
</dbReference>